<proteinExistence type="predicted"/>
<protein>
    <submittedName>
        <fullName evidence="2">Uncharacterized protein</fullName>
    </submittedName>
</protein>
<reference evidence="2 3" key="1">
    <citation type="submission" date="2019-08" db="EMBL/GenBank/DDBJ databases">
        <authorList>
            <person name="Wang G."/>
            <person name="Xu Z."/>
        </authorList>
    </citation>
    <scope>NUCLEOTIDE SEQUENCE [LARGE SCALE GENOMIC DNA]</scope>
    <source>
        <strain evidence="2 3">ZX</strain>
    </source>
</reference>
<dbReference type="Proteomes" id="UP000322077">
    <property type="component" value="Unassembled WGS sequence"/>
</dbReference>
<evidence type="ECO:0000313" key="3">
    <source>
        <dbReference type="Proteomes" id="UP000322077"/>
    </source>
</evidence>
<name>A0A5D9C5G9_9SPHN</name>
<gene>
    <name evidence="2" type="ORF">FYJ91_16315</name>
</gene>
<dbReference type="AlphaFoldDB" id="A0A5D9C5G9"/>
<accession>A0A5D9C5G9</accession>
<sequence length="175" mass="17714">MAGGYAITNRGQDALIAWLIAEPTMRGVELSMRYGHGVRELILGNDLPGTVEALIIESVTRGAVPVALWEIPIEDDGCPLSSSQGGGAPPPMPASDPAGTISAPSPALAPLPAYLGERAIGPIVAVDRIGAVDRVVAGGWALRFSGVALALDDATADAACVALAAKLGRSLGARL</sequence>
<evidence type="ECO:0000256" key="1">
    <source>
        <dbReference type="SAM" id="MobiDB-lite"/>
    </source>
</evidence>
<comment type="caution">
    <text evidence="2">The sequence shown here is derived from an EMBL/GenBank/DDBJ whole genome shotgun (WGS) entry which is preliminary data.</text>
</comment>
<dbReference type="RefSeq" id="WP_149523289.1">
    <property type="nucleotide sequence ID" value="NZ_VTOU01000003.1"/>
</dbReference>
<feature type="region of interest" description="Disordered" evidence="1">
    <location>
        <begin position="79"/>
        <end position="99"/>
    </location>
</feature>
<organism evidence="2 3">
    <name type="scientific">Sphingomonas montanisoli</name>
    <dbReference type="NCBI Taxonomy" id="2606412"/>
    <lineage>
        <taxon>Bacteria</taxon>
        <taxon>Pseudomonadati</taxon>
        <taxon>Pseudomonadota</taxon>
        <taxon>Alphaproteobacteria</taxon>
        <taxon>Sphingomonadales</taxon>
        <taxon>Sphingomonadaceae</taxon>
        <taxon>Sphingomonas</taxon>
    </lineage>
</organism>
<evidence type="ECO:0000313" key="2">
    <source>
        <dbReference type="EMBL" id="TZG26487.1"/>
    </source>
</evidence>
<dbReference type="EMBL" id="VTOU01000003">
    <property type="protein sequence ID" value="TZG26487.1"/>
    <property type="molecule type" value="Genomic_DNA"/>
</dbReference>
<keyword evidence="3" id="KW-1185">Reference proteome</keyword>